<evidence type="ECO:0000313" key="1">
    <source>
        <dbReference type="EMBL" id="SCL43809.1"/>
    </source>
</evidence>
<gene>
    <name evidence="1" type="ORF">GA0070604_0019</name>
    <name evidence="2" type="ORF">GA0070604_0125</name>
</gene>
<evidence type="ECO:0000313" key="3">
    <source>
        <dbReference type="Proteomes" id="UP000199696"/>
    </source>
</evidence>
<keyword evidence="3" id="KW-1185">Reference proteome</keyword>
<dbReference type="Proteomes" id="UP000199696">
    <property type="component" value="Unassembled WGS sequence"/>
</dbReference>
<dbReference type="EMBL" id="FMHY01000001">
    <property type="protein sequence ID" value="SCL43809.1"/>
    <property type="molecule type" value="Genomic_DNA"/>
</dbReference>
<dbReference type="RefSeq" id="WP_167363362.1">
    <property type="nucleotide sequence ID" value="NZ_FMHY01000001.1"/>
</dbReference>
<organism evidence="1 3">
    <name type="scientific">Micromonospora eburnea</name>
    <dbReference type="NCBI Taxonomy" id="227316"/>
    <lineage>
        <taxon>Bacteria</taxon>
        <taxon>Bacillati</taxon>
        <taxon>Actinomycetota</taxon>
        <taxon>Actinomycetes</taxon>
        <taxon>Micromonosporales</taxon>
        <taxon>Micromonosporaceae</taxon>
        <taxon>Micromonospora</taxon>
    </lineage>
</organism>
<dbReference type="AlphaFoldDB" id="A0A1C6TQ99"/>
<reference evidence="1" key="2">
    <citation type="submission" date="2016-06" db="EMBL/GenBank/DDBJ databases">
        <authorList>
            <person name="Kjaerup R.B."/>
            <person name="Dalgaard T.S."/>
            <person name="Juul-Madsen H.R."/>
        </authorList>
    </citation>
    <scope>NUCLEOTIDE SEQUENCE [LARGE SCALE GENOMIC DNA]</scope>
    <source>
        <strain evidence="1">DSM 44814</strain>
    </source>
</reference>
<dbReference type="Pfam" id="PF19474">
    <property type="entry name" value="DUF6011"/>
    <property type="match status" value="1"/>
</dbReference>
<dbReference type="InterPro" id="IPR046053">
    <property type="entry name" value="DUF6011"/>
</dbReference>
<protein>
    <submittedName>
        <fullName evidence="1">Uncharacterized protein</fullName>
    </submittedName>
</protein>
<reference evidence="3" key="1">
    <citation type="submission" date="2016-06" db="EMBL/GenBank/DDBJ databases">
        <authorList>
            <person name="Varghese N."/>
            <person name="Submissions Spin"/>
        </authorList>
    </citation>
    <scope>NUCLEOTIDE SEQUENCE [LARGE SCALE GENOMIC DNA]</scope>
    <source>
        <strain evidence="3">DSM 44814</strain>
    </source>
</reference>
<proteinExistence type="predicted"/>
<dbReference type="EMBL" id="FMHY01000002">
    <property type="protein sequence ID" value="SCL43982.1"/>
    <property type="molecule type" value="Genomic_DNA"/>
</dbReference>
<evidence type="ECO:0000313" key="2">
    <source>
        <dbReference type="EMBL" id="SCL43982.1"/>
    </source>
</evidence>
<sequence>MTPVRCRLCGRLCTSPTSRARRIGDKCWRKLRRQHHVQDELLPVVDVHVPGVS</sequence>
<dbReference type="STRING" id="227316.GA0070604_0019"/>
<name>A0A1C6TQ99_9ACTN</name>
<accession>A0A1C6TQ99</accession>